<dbReference type="EMBL" id="HACG01051120">
    <property type="protein sequence ID" value="CEK97991.1"/>
    <property type="molecule type" value="Transcribed_RNA"/>
</dbReference>
<protein>
    <submittedName>
        <fullName evidence="1">Uncharacterized protein</fullName>
    </submittedName>
</protein>
<gene>
    <name evidence="1" type="primary">ORF217455</name>
</gene>
<sequence length="69" mass="8023">GKYVAAAERVTPFAFYFKQMYYISSIHHKNSFTTDAVSSLTTLNTPRQQINVRLWKYLNNTQSNTDQLC</sequence>
<name>A0A0B7C059_9EUPU</name>
<organism evidence="1">
    <name type="scientific">Arion vulgaris</name>
    <dbReference type="NCBI Taxonomy" id="1028688"/>
    <lineage>
        <taxon>Eukaryota</taxon>
        <taxon>Metazoa</taxon>
        <taxon>Spiralia</taxon>
        <taxon>Lophotrochozoa</taxon>
        <taxon>Mollusca</taxon>
        <taxon>Gastropoda</taxon>
        <taxon>Heterobranchia</taxon>
        <taxon>Euthyneura</taxon>
        <taxon>Panpulmonata</taxon>
        <taxon>Eupulmonata</taxon>
        <taxon>Stylommatophora</taxon>
        <taxon>Helicina</taxon>
        <taxon>Arionoidea</taxon>
        <taxon>Arionidae</taxon>
        <taxon>Arion</taxon>
    </lineage>
</organism>
<accession>A0A0B7C059</accession>
<evidence type="ECO:0000313" key="1">
    <source>
        <dbReference type="EMBL" id="CEK97991.1"/>
    </source>
</evidence>
<reference evidence="1" key="1">
    <citation type="submission" date="2014-12" db="EMBL/GenBank/DDBJ databases">
        <title>Insight into the proteome of Arion vulgaris.</title>
        <authorList>
            <person name="Aradska J."/>
            <person name="Bulat T."/>
            <person name="Smidak R."/>
            <person name="Sarate P."/>
            <person name="Gangsoo J."/>
            <person name="Sialana F."/>
            <person name="Bilban M."/>
            <person name="Lubec G."/>
        </authorList>
    </citation>
    <scope>NUCLEOTIDE SEQUENCE</scope>
    <source>
        <tissue evidence="1">Skin</tissue>
    </source>
</reference>
<feature type="non-terminal residue" evidence="1">
    <location>
        <position position="1"/>
    </location>
</feature>
<proteinExistence type="predicted"/>
<dbReference type="AlphaFoldDB" id="A0A0B7C059"/>